<organism evidence="2 3">
    <name type="scientific">Jatropha curcas</name>
    <name type="common">Barbados nut</name>
    <dbReference type="NCBI Taxonomy" id="180498"/>
    <lineage>
        <taxon>Eukaryota</taxon>
        <taxon>Viridiplantae</taxon>
        <taxon>Streptophyta</taxon>
        <taxon>Embryophyta</taxon>
        <taxon>Tracheophyta</taxon>
        <taxon>Spermatophyta</taxon>
        <taxon>Magnoliopsida</taxon>
        <taxon>eudicotyledons</taxon>
        <taxon>Gunneridae</taxon>
        <taxon>Pentapetalae</taxon>
        <taxon>rosids</taxon>
        <taxon>fabids</taxon>
        <taxon>Malpighiales</taxon>
        <taxon>Euphorbiaceae</taxon>
        <taxon>Crotonoideae</taxon>
        <taxon>Jatropheae</taxon>
        <taxon>Jatropha</taxon>
    </lineage>
</organism>
<sequence>MNGYNTLVDLISKMLLSEVVLWAVRDRMRYATWDGFRGFFGGYPLDGERRNEMRHLGQLLLWCGTWNSFGCATITSIDFAAITGLSFGGRSVVFDDRMRTLDYPGLQEMPWERVAEMDVDVVTWAYLFYLLSATLFMNYGNNTDLALLPPPQDLDATRPVSTLFGVEGNVNAKSLPRGRAWRYSKRYSHTTSDIMMFRQLLNRSSWDWVSVDDYNKVCQLYEATRFKLAVVRLSDEHIYKASTTPPAGRGRGAQRGGHACSGAGRGHVII</sequence>
<evidence type="ECO:0000256" key="1">
    <source>
        <dbReference type="SAM" id="MobiDB-lite"/>
    </source>
</evidence>
<dbReference type="EMBL" id="KK914350">
    <property type="protein sequence ID" value="KDP39463.1"/>
    <property type="molecule type" value="Genomic_DNA"/>
</dbReference>
<name>A0A067KWT9_JATCU</name>
<evidence type="ECO:0000313" key="2">
    <source>
        <dbReference type="EMBL" id="KDP39463.1"/>
    </source>
</evidence>
<feature type="region of interest" description="Disordered" evidence="1">
    <location>
        <begin position="242"/>
        <end position="270"/>
    </location>
</feature>
<dbReference type="AlphaFoldDB" id="A0A067KWT9"/>
<accession>A0A067KWT9</accession>
<reference evidence="2 3" key="1">
    <citation type="journal article" date="2014" name="PLoS ONE">
        <title>Global Analysis of Gene Expression Profiles in Physic Nut (Jatropha curcas L.) Seedlings Exposed to Salt Stress.</title>
        <authorList>
            <person name="Zhang L."/>
            <person name="Zhang C."/>
            <person name="Wu P."/>
            <person name="Chen Y."/>
            <person name="Li M."/>
            <person name="Jiang H."/>
            <person name="Wu G."/>
        </authorList>
    </citation>
    <scope>NUCLEOTIDE SEQUENCE [LARGE SCALE GENOMIC DNA]</scope>
    <source>
        <strain evidence="3">cv. GZQX0401</strain>
        <tissue evidence="2">Young leaves</tissue>
    </source>
</reference>
<evidence type="ECO:0000313" key="3">
    <source>
        <dbReference type="Proteomes" id="UP000027138"/>
    </source>
</evidence>
<proteinExistence type="predicted"/>
<dbReference type="Proteomes" id="UP000027138">
    <property type="component" value="Unassembled WGS sequence"/>
</dbReference>
<evidence type="ECO:0008006" key="4">
    <source>
        <dbReference type="Google" id="ProtNLM"/>
    </source>
</evidence>
<gene>
    <name evidence="2" type="ORF">JCGZ_05144</name>
</gene>
<keyword evidence="3" id="KW-1185">Reference proteome</keyword>
<protein>
    <recommendedName>
        <fullName evidence="4">Aminotransferase-like plant mobile domain-containing protein</fullName>
    </recommendedName>
</protein>